<dbReference type="InterPro" id="IPR055302">
    <property type="entry name" value="F-box_dom-containing"/>
</dbReference>
<evidence type="ECO:0000259" key="2">
    <source>
        <dbReference type="Pfam" id="PF24758"/>
    </source>
</evidence>
<dbReference type="Pfam" id="PF24758">
    <property type="entry name" value="LRR_At5g56370"/>
    <property type="match status" value="1"/>
</dbReference>
<evidence type="ECO:0000259" key="1">
    <source>
        <dbReference type="Pfam" id="PF08387"/>
    </source>
</evidence>
<accession>M8C5B8</accession>
<reference evidence="3" key="1">
    <citation type="submission" date="2015-06" db="UniProtKB">
        <authorList>
            <consortium name="EnsemblPlants"/>
        </authorList>
    </citation>
    <scope>IDENTIFICATION</scope>
</reference>
<organism evidence="3">
    <name type="scientific">Aegilops tauschii</name>
    <name type="common">Tausch's goatgrass</name>
    <name type="synonym">Aegilops squarrosa</name>
    <dbReference type="NCBI Taxonomy" id="37682"/>
    <lineage>
        <taxon>Eukaryota</taxon>
        <taxon>Viridiplantae</taxon>
        <taxon>Streptophyta</taxon>
        <taxon>Embryophyta</taxon>
        <taxon>Tracheophyta</taxon>
        <taxon>Spermatophyta</taxon>
        <taxon>Magnoliopsida</taxon>
        <taxon>Liliopsida</taxon>
        <taxon>Poales</taxon>
        <taxon>Poaceae</taxon>
        <taxon>BOP clade</taxon>
        <taxon>Pooideae</taxon>
        <taxon>Triticodae</taxon>
        <taxon>Triticeae</taxon>
        <taxon>Triticinae</taxon>
        <taxon>Aegilops</taxon>
    </lineage>
</organism>
<dbReference type="InterPro" id="IPR055411">
    <property type="entry name" value="LRR_FXL15/At3g58940/PEG3-like"/>
</dbReference>
<evidence type="ECO:0000313" key="3">
    <source>
        <dbReference type="EnsemblPlants" id="EMT32530"/>
    </source>
</evidence>
<dbReference type="PANTHER" id="PTHR32141:SF135">
    <property type="entry name" value="OS09G0516450 PROTEIN"/>
    <property type="match status" value="1"/>
</dbReference>
<dbReference type="InterPro" id="IPR006566">
    <property type="entry name" value="FBD"/>
</dbReference>
<name>M8C5B8_AEGTA</name>
<proteinExistence type="predicted"/>
<dbReference type="PANTHER" id="PTHR32141">
    <property type="match status" value="1"/>
</dbReference>
<feature type="domain" description="F-box/LRR-repeat protein 15/At3g58940/PEG3-like LRR" evidence="2">
    <location>
        <begin position="1"/>
        <end position="137"/>
    </location>
</feature>
<feature type="domain" description="FBD" evidence="1">
    <location>
        <begin position="159"/>
        <end position="201"/>
    </location>
</feature>
<sequence>MEDRDLAFLLDRSPVLEILTIVAAQVGVRLRLVSHSVRCVQLCYSILVDILVVDAPRLERLLQWTWGLGSNSDKCCRVKIGHAPNLRAIGYLQPGEHGLEIGNTAIKAGTKLSTSTLVPSVQNLALELTFQVRNDLKKSEKARGESTGKVGLKFWLEGGPITCIRQHLKKIIFHDFRGSTNETAFLKFIAENARVLKNMVIVVSDWLLSSGVDARAILKHLTCAKWASGACKFQVFKSILREGERPVYGVLLASEVLPSDPFDKIYYREPLL</sequence>
<dbReference type="EnsemblPlants" id="EMT32530">
    <property type="protein sequence ID" value="EMT32530"/>
    <property type="gene ID" value="F775_04031"/>
</dbReference>
<dbReference type="AlphaFoldDB" id="M8C5B8"/>
<dbReference type="Pfam" id="PF08387">
    <property type="entry name" value="FBD"/>
    <property type="match status" value="1"/>
</dbReference>
<protein>
    <submittedName>
        <fullName evidence="3">Uncharacterized protein</fullName>
    </submittedName>
</protein>